<proteinExistence type="predicted"/>
<organism evidence="3 4">
    <name type="scientific">Frankliniella occidentalis</name>
    <name type="common">Western flower thrips</name>
    <name type="synonym">Euthrips occidentalis</name>
    <dbReference type="NCBI Taxonomy" id="133901"/>
    <lineage>
        <taxon>Eukaryota</taxon>
        <taxon>Metazoa</taxon>
        <taxon>Ecdysozoa</taxon>
        <taxon>Arthropoda</taxon>
        <taxon>Hexapoda</taxon>
        <taxon>Insecta</taxon>
        <taxon>Pterygota</taxon>
        <taxon>Neoptera</taxon>
        <taxon>Paraneoptera</taxon>
        <taxon>Thysanoptera</taxon>
        <taxon>Terebrantia</taxon>
        <taxon>Thripoidea</taxon>
        <taxon>Thripidae</taxon>
        <taxon>Frankliniella</taxon>
    </lineage>
</organism>
<feature type="transmembrane region" description="Helical" evidence="2">
    <location>
        <begin position="58"/>
        <end position="80"/>
    </location>
</feature>
<accession>A0A6J1RSL0</accession>
<keyword evidence="2" id="KW-1133">Transmembrane helix</keyword>
<gene>
    <name evidence="4" type="primary">LOC113202049</name>
</gene>
<dbReference type="Proteomes" id="UP000504606">
    <property type="component" value="Unplaced"/>
</dbReference>
<dbReference type="GeneID" id="113202049"/>
<protein>
    <submittedName>
        <fullName evidence="4">Uncharacterized protein LOC113202049</fullName>
    </submittedName>
</protein>
<keyword evidence="2" id="KW-0472">Membrane</keyword>
<reference evidence="4" key="1">
    <citation type="submission" date="2025-08" db="UniProtKB">
        <authorList>
            <consortium name="RefSeq"/>
        </authorList>
    </citation>
    <scope>IDENTIFICATION</scope>
    <source>
        <tissue evidence="4">Whole organism</tissue>
    </source>
</reference>
<name>A0A6J1RSL0_FRAOC</name>
<evidence type="ECO:0000313" key="4">
    <source>
        <dbReference type="RefSeq" id="XP_026271892.1"/>
    </source>
</evidence>
<evidence type="ECO:0000256" key="2">
    <source>
        <dbReference type="SAM" id="Phobius"/>
    </source>
</evidence>
<dbReference type="AlphaFoldDB" id="A0A6J1RSL0"/>
<evidence type="ECO:0000256" key="1">
    <source>
        <dbReference type="SAM" id="MobiDB-lite"/>
    </source>
</evidence>
<feature type="region of interest" description="Disordered" evidence="1">
    <location>
        <begin position="1"/>
        <end position="25"/>
    </location>
</feature>
<keyword evidence="2" id="KW-0812">Transmembrane</keyword>
<dbReference type="RefSeq" id="XP_026271892.1">
    <property type="nucleotide sequence ID" value="XM_026416107.2"/>
</dbReference>
<evidence type="ECO:0000313" key="3">
    <source>
        <dbReference type="Proteomes" id="UP000504606"/>
    </source>
</evidence>
<sequence>MDHNEQSALLPSRHEPTAGSSVGYSSIVRVEPAPAPASSIGDGDGGFRAREYARLRRVVLFVTGLTTVLIGAGLLVGLLVPATVRAEPDSTPALVILPVP</sequence>
<dbReference type="KEGG" id="foc:113202049"/>
<keyword evidence="3" id="KW-1185">Reference proteome</keyword>